<dbReference type="FunFam" id="2.60.120.430:FF:000003">
    <property type="entry name" value="FERONIA receptor-like kinase"/>
    <property type="match status" value="1"/>
</dbReference>
<dbReference type="GO" id="GO:0004714">
    <property type="term" value="F:transmembrane receptor protein tyrosine kinase activity"/>
    <property type="evidence" value="ECO:0007669"/>
    <property type="project" value="InterPro"/>
</dbReference>
<proteinExistence type="predicted"/>
<name>A0AAD5I7S5_ACENE</name>
<dbReference type="PANTHER" id="PTHR34590">
    <property type="entry name" value="OS03G0124300 PROTEIN-RELATED"/>
    <property type="match status" value="1"/>
</dbReference>
<evidence type="ECO:0008006" key="3">
    <source>
        <dbReference type="Google" id="ProtNLM"/>
    </source>
</evidence>
<organism evidence="1 2">
    <name type="scientific">Acer negundo</name>
    <name type="common">Box elder</name>
    <dbReference type="NCBI Taxonomy" id="4023"/>
    <lineage>
        <taxon>Eukaryota</taxon>
        <taxon>Viridiplantae</taxon>
        <taxon>Streptophyta</taxon>
        <taxon>Embryophyta</taxon>
        <taxon>Tracheophyta</taxon>
        <taxon>Spermatophyta</taxon>
        <taxon>Magnoliopsida</taxon>
        <taxon>eudicotyledons</taxon>
        <taxon>Gunneridae</taxon>
        <taxon>Pentapetalae</taxon>
        <taxon>rosids</taxon>
        <taxon>malvids</taxon>
        <taxon>Sapindales</taxon>
        <taxon>Sapindaceae</taxon>
        <taxon>Hippocastanoideae</taxon>
        <taxon>Acereae</taxon>
        <taxon>Acer</taxon>
    </lineage>
</organism>
<evidence type="ECO:0000313" key="2">
    <source>
        <dbReference type="Proteomes" id="UP001064489"/>
    </source>
</evidence>
<accession>A0AAD5I7S5</accession>
<dbReference type="PANTHER" id="PTHR34590:SF5">
    <property type="entry name" value="OS04G0586500 PROTEIN"/>
    <property type="match status" value="1"/>
</dbReference>
<dbReference type="AlphaFoldDB" id="A0AAD5I7S5"/>
<dbReference type="EMBL" id="JAJSOW010000108">
    <property type="protein sequence ID" value="KAI9154183.1"/>
    <property type="molecule type" value="Genomic_DNA"/>
</dbReference>
<dbReference type="Gene3D" id="2.60.120.430">
    <property type="entry name" value="Galactose-binding lectin"/>
    <property type="match status" value="1"/>
</dbReference>
<evidence type="ECO:0000313" key="1">
    <source>
        <dbReference type="EMBL" id="KAI9154183.1"/>
    </source>
</evidence>
<dbReference type="Proteomes" id="UP001064489">
    <property type="component" value="Chromosome 11"/>
</dbReference>
<reference evidence="1" key="2">
    <citation type="submission" date="2023-02" db="EMBL/GenBank/DDBJ databases">
        <authorList>
            <person name="Swenson N.G."/>
            <person name="Wegrzyn J.L."/>
            <person name="Mcevoy S.L."/>
        </authorList>
    </citation>
    <scope>NUCLEOTIDE SEQUENCE</scope>
    <source>
        <strain evidence="1">91603</strain>
        <tissue evidence="1">Leaf</tissue>
    </source>
</reference>
<sequence length="223" mass="25126">MLTIIVPCHNTNTRSWTLDVEFKFLFPTKSSTSKAATQNPSIHKVPYMTARVSHSEFSYNFPIVPGQKFVHLHFCSNSYNGLNAANAVFSVTAYNRLNATRSYSFLKNFSTAQTIEALNYAYIVKESLIVMEGETLTIKFTPLTNSLNAYAFVNGIEVMSMPDIYRSVDGTLMSVGLNYPIYIDNITALENVYCINMGGNDFSSFDDTGLFRSWYNDQPYIHG</sequence>
<gene>
    <name evidence="1" type="ORF">LWI28_022317</name>
</gene>
<keyword evidence="2" id="KW-1185">Reference proteome</keyword>
<reference evidence="1" key="1">
    <citation type="journal article" date="2022" name="Plant J.">
        <title>Strategies of tolerance reflected in two North American maple genomes.</title>
        <authorList>
            <person name="McEvoy S.L."/>
            <person name="Sezen U.U."/>
            <person name="Trouern-Trend A."/>
            <person name="McMahon S.M."/>
            <person name="Schaberg P.G."/>
            <person name="Yang J."/>
            <person name="Wegrzyn J.L."/>
            <person name="Swenson N.G."/>
        </authorList>
    </citation>
    <scope>NUCLEOTIDE SEQUENCE</scope>
    <source>
        <strain evidence="1">91603</strain>
    </source>
</reference>
<comment type="caution">
    <text evidence="1">The sequence shown here is derived from an EMBL/GenBank/DDBJ whole genome shotgun (WGS) entry which is preliminary data.</text>
</comment>
<dbReference type="InterPro" id="IPR045272">
    <property type="entry name" value="ANXUR1/2-like"/>
</dbReference>
<protein>
    <recommendedName>
        <fullName evidence="3">Malectin-like domain-containing protein</fullName>
    </recommendedName>
</protein>